<protein>
    <recommendedName>
        <fullName evidence="4">Calcofluor white hypersensitive protein</fullName>
    </recommendedName>
</protein>
<evidence type="ECO:0008006" key="4">
    <source>
        <dbReference type="Google" id="ProtNLM"/>
    </source>
</evidence>
<evidence type="ECO:0000313" key="2">
    <source>
        <dbReference type="EMBL" id="MDI1485234.1"/>
    </source>
</evidence>
<comment type="caution">
    <text evidence="2">The sequence shown here is derived from an EMBL/GenBank/DDBJ whole genome shotgun (WGS) entry which is preliminary data.</text>
</comment>
<feature type="compositionally biased region" description="Basic and acidic residues" evidence="1">
    <location>
        <begin position="55"/>
        <end position="64"/>
    </location>
</feature>
<sequence>MSRRALTFGGIAAAGGVGYYFYQAGGDPKVARKEAEHDLATAKSKVKGETVSNEAAKKQGEEWAARAGSQIDRTVDDARAKAREADKVISNKTAEAENKVSQLKSDGVTKFDQTRKDAGRKIDEIDSKVEKKASEAKSGISSWFGFGK</sequence>
<feature type="region of interest" description="Disordered" evidence="1">
    <location>
        <begin position="41"/>
        <end position="69"/>
    </location>
</feature>
<dbReference type="AlphaFoldDB" id="A0AA43TRQ9"/>
<evidence type="ECO:0000256" key="1">
    <source>
        <dbReference type="SAM" id="MobiDB-lite"/>
    </source>
</evidence>
<reference evidence="2" key="1">
    <citation type="journal article" date="2023" name="Genome Biol. Evol.">
        <title>First Whole Genome Sequence and Flow Cytometry Genome Size Data for the Lichen-Forming Fungus Ramalina farinacea (Ascomycota).</title>
        <authorList>
            <person name="Llewellyn T."/>
            <person name="Mian S."/>
            <person name="Hill R."/>
            <person name="Leitch I.J."/>
            <person name="Gaya E."/>
        </authorList>
    </citation>
    <scope>NUCLEOTIDE SEQUENCE</scope>
    <source>
        <strain evidence="2">LIQ254RAFAR</strain>
    </source>
</reference>
<dbReference type="EMBL" id="JAPUFD010000001">
    <property type="protein sequence ID" value="MDI1485234.1"/>
    <property type="molecule type" value="Genomic_DNA"/>
</dbReference>
<organism evidence="2 3">
    <name type="scientific">Ramalina farinacea</name>
    <dbReference type="NCBI Taxonomy" id="258253"/>
    <lineage>
        <taxon>Eukaryota</taxon>
        <taxon>Fungi</taxon>
        <taxon>Dikarya</taxon>
        <taxon>Ascomycota</taxon>
        <taxon>Pezizomycotina</taxon>
        <taxon>Lecanoromycetes</taxon>
        <taxon>OSLEUM clade</taxon>
        <taxon>Lecanoromycetidae</taxon>
        <taxon>Lecanorales</taxon>
        <taxon>Lecanorineae</taxon>
        <taxon>Ramalinaceae</taxon>
        <taxon>Ramalina</taxon>
    </lineage>
</organism>
<keyword evidence="3" id="KW-1185">Reference proteome</keyword>
<proteinExistence type="predicted"/>
<gene>
    <name evidence="2" type="ORF">OHK93_000371</name>
</gene>
<dbReference type="Proteomes" id="UP001161017">
    <property type="component" value="Unassembled WGS sequence"/>
</dbReference>
<name>A0AA43TRQ9_9LECA</name>
<evidence type="ECO:0000313" key="3">
    <source>
        <dbReference type="Proteomes" id="UP001161017"/>
    </source>
</evidence>
<accession>A0AA43TRQ9</accession>